<reference evidence="1" key="1">
    <citation type="submission" date="2014-11" db="EMBL/GenBank/DDBJ databases">
        <authorList>
            <person name="Amaro Gonzalez C."/>
        </authorList>
    </citation>
    <scope>NUCLEOTIDE SEQUENCE</scope>
</reference>
<reference evidence="1" key="2">
    <citation type="journal article" date="2015" name="Fish Shellfish Immunol.">
        <title>Early steps in the European eel (Anguilla anguilla)-Vibrio vulnificus interaction in the gills: Role of the RtxA13 toxin.</title>
        <authorList>
            <person name="Callol A."/>
            <person name="Pajuelo D."/>
            <person name="Ebbesson L."/>
            <person name="Teles M."/>
            <person name="MacKenzie S."/>
            <person name="Amaro C."/>
        </authorList>
    </citation>
    <scope>NUCLEOTIDE SEQUENCE</scope>
</reference>
<dbReference type="AlphaFoldDB" id="A0A0E9UFJ2"/>
<evidence type="ECO:0000313" key="1">
    <source>
        <dbReference type="EMBL" id="JAH64477.1"/>
    </source>
</evidence>
<organism evidence="1">
    <name type="scientific">Anguilla anguilla</name>
    <name type="common">European freshwater eel</name>
    <name type="synonym">Muraena anguilla</name>
    <dbReference type="NCBI Taxonomy" id="7936"/>
    <lineage>
        <taxon>Eukaryota</taxon>
        <taxon>Metazoa</taxon>
        <taxon>Chordata</taxon>
        <taxon>Craniata</taxon>
        <taxon>Vertebrata</taxon>
        <taxon>Euteleostomi</taxon>
        <taxon>Actinopterygii</taxon>
        <taxon>Neopterygii</taxon>
        <taxon>Teleostei</taxon>
        <taxon>Anguilliformes</taxon>
        <taxon>Anguillidae</taxon>
        <taxon>Anguilla</taxon>
    </lineage>
</organism>
<protein>
    <submittedName>
        <fullName evidence="1">Uncharacterized protein</fullName>
    </submittedName>
</protein>
<proteinExistence type="predicted"/>
<dbReference type="EMBL" id="GBXM01044100">
    <property type="protein sequence ID" value="JAH64477.1"/>
    <property type="molecule type" value="Transcribed_RNA"/>
</dbReference>
<accession>A0A0E9UFJ2</accession>
<sequence length="63" mass="7291">MTQVQTLRVAPQLCFQTALAEIVNHTVCFLAPVSYKKLKQGCDNMFMRLVLYRIATQRFVQAR</sequence>
<name>A0A0E9UFJ2_ANGAN</name>